<evidence type="ECO:0000256" key="10">
    <source>
        <dbReference type="ARBA" id="ARBA00022982"/>
    </source>
</evidence>
<gene>
    <name evidence="19" type="primary">NADH2</name>
</gene>
<name>B2FDN1_OPHAL</name>
<geneLocation type="mitochondrion" evidence="19"/>
<evidence type="ECO:0000313" key="19">
    <source>
        <dbReference type="EMBL" id="CAL50586.1"/>
    </source>
</evidence>
<accession>B2FDN1</accession>
<proteinExistence type="inferred from homology"/>
<feature type="transmembrane region" description="Helical" evidence="17">
    <location>
        <begin position="176"/>
        <end position="193"/>
    </location>
</feature>
<organism evidence="19">
    <name type="scientific">Ophiura albida</name>
    <name type="common">Brittle star</name>
    <name type="synonym">Ophioglypha albida</name>
    <dbReference type="NCBI Taxonomy" id="72672"/>
    <lineage>
        <taxon>Eukaryota</taxon>
        <taxon>Metazoa</taxon>
        <taxon>Echinodermata</taxon>
        <taxon>Eleutherozoa</taxon>
        <taxon>Asterozoa</taxon>
        <taxon>Ophiuroidea</taxon>
        <taxon>Myophiuroidea</taxon>
        <taxon>Metophiurida</taxon>
        <taxon>Ophintegrida</taxon>
        <taxon>Amphilepidida</taxon>
        <taxon>Ophiurina</taxon>
        <taxon>Chilophiurina</taxon>
        <taxon>Ophiuridae</taxon>
        <taxon>Ophiurinae</taxon>
        <taxon>Ophiura</taxon>
    </lineage>
</organism>
<evidence type="ECO:0000256" key="8">
    <source>
        <dbReference type="ARBA" id="ARBA00022792"/>
    </source>
</evidence>
<reference evidence="19" key="1">
    <citation type="journal article" date="2008" name="Mol. Phylogenet. Evol.">
        <title>Evolution of Mitochondrial Gene Orders in Echinoderms.</title>
        <authorList>
            <person name="Perseke M."/>
            <person name="Fritzsch G."/>
            <person name="Ramsch K."/>
            <person name="Bernt M."/>
            <person name="Merkle D."/>
            <person name="Middendorf M."/>
            <person name="Be rnhard D."/>
            <person name="Stadler P.F."/>
            <person name="Schlegel M."/>
        </authorList>
    </citation>
    <scope>NUCLEOTIDE SEQUENCE</scope>
</reference>
<keyword evidence="5" id="KW-0813">Transport</keyword>
<evidence type="ECO:0000256" key="3">
    <source>
        <dbReference type="ARBA" id="ARBA00012944"/>
    </source>
</evidence>
<keyword evidence="11 17" id="KW-1133">Transmembrane helix</keyword>
<keyword evidence="13 17" id="KW-0830">Ubiquinone</keyword>
<evidence type="ECO:0000256" key="5">
    <source>
        <dbReference type="ARBA" id="ARBA00022448"/>
    </source>
</evidence>
<protein>
    <recommendedName>
        <fullName evidence="4 17">NADH-ubiquinone oxidoreductase chain 2</fullName>
        <ecNumber evidence="3 17">7.1.1.2</ecNumber>
    </recommendedName>
</protein>
<feature type="transmembrane region" description="Helical" evidence="17">
    <location>
        <begin position="322"/>
        <end position="343"/>
    </location>
</feature>
<comment type="function">
    <text evidence="17">Core subunit of the mitochondrial membrane respiratory chain NADH dehydrogenase (Complex I) which catalyzes electron transfer from NADH through the respiratory chain, using ubiquinone as an electron acceptor. Essential for the catalytic activity and assembly of complex I.</text>
</comment>
<evidence type="ECO:0000256" key="6">
    <source>
        <dbReference type="ARBA" id="ARBA00022660"/>
    </source>
</evidence>
<dbReference type="PRINTS" id="PR01436">
    <property type="entry name" value="NADHDHGNASE2"/>
</dbReference>
<evidence type="ECO:0000256" key="13">
    <source>
        <dbReference type="ARBA" id="ARBA00023075"/>
    </source>
</evidence>
<dbReference type="PANTHER" id="PTHR46552:SF1">
    <property type="entry name" value="NADH-UBIQUINONE OXIDOREDUCTASE CHAIN 2"/>
    <property type="match status" value="1"/>
</dbReference>
<dbReference type="InterPro" id="IPR050175">
    <property type="entry name" value="Complex_I_Subunit_2"/>
</dbReference>
<feature type="transmembrane region" description="Helical" evidence="17">
    <location>
        <begin position="276"/>
        <end position="301"/>
    </location>
</feature>
<dbReference type="EMBL" id="AM404180">
    <property type="protein sequence ID" value="CAL50586.1"/>
    <property type="molecule type" value="Genomic_DNA"/>
</dbReference>
<comment type="similarity">
    <text evidence="2 17">Belongs to the complex I subunit 2 family.</text>
</comment>
<keyword evidence="12 17" id="KW-0520">NAD</keyword>
<keyword evidence="9 17" id="KW-1278">Translocase</keyword>
<sequence>MNNLLFYIGALMLSILGCSISSNWLVLWLWIELNSLALIPILSSNITPRSIEATSKYFLFQATGSVILLLGILFRHMNSENLLIIGYYNTLELVIIIFALTLKMGIFPNHFWFIDVMQGINFLNGFFVSIISKIIPLYIIISINNSLTFFILYIIGVSSVLIGSIFGVQQTQLRKLIALSSITHLGWMIILFANTSNNWIGILLFLSYIIMVTPLFWLGNIFAIEHLSKGVSLAGNFTLMFTFIVSILSIAGFPPLLGFFYKWIIFYNIIGNSNFLVIGILIMASLLSLFYYINICINFYMNLWSPNKIIFNNFISEIINNNLITVTIVIANLLLFILIWNLAPISSTLNF</sequence>
<feature type="transmembrane region" description="Helical" evidence="17">
    <location>
        <begin position="199"/>
        <end position="218"/>
    </location>
</feature>
<evidence type="ECO:0000256" key="1">
    <source>
        <dbReference type="ARBA" id="ARBA00004448"/>
    </source>
</evidence>
<feature type="transmembrane region" description="Helical" evidence="17">
    <location>
        <begin position="58"/>
        <end position="76"/>
    </location>
</feature>
<evidence type="ECO:0000256" key="9">
    <source>
        <dbReference type="ARBA" id="ARBA00022967"/>
    </source>
</evidence>
<comment type="catalytic activity">
    <reaction evidence="16 17">
        <text>a ubiquinone + NADH + 5 H(+)(in) = a ubiquinol + NAD(+) + 4 H(+)(out)</text>
        <dbReference type="Rhea" id="RHEA:29091"/>
        <dbReference type="Rhea" id="RHEA-COMP:9565"/>
        <dbReference type="Rhea" id="RHEA-COMP:9566"/>
        <dbReference type="ChEBI" id="CHEBI:15378"/>
        <dbReference type="ChEBI" id="CHEBI:16389"/>
        <dbReference type="ChEBI" id="CHEBI:17976"/>
        <dbReference type="ChEBI" id="CHEBI:57540"/>
        <dbReference type="ChEBI" id="CHEBI:57945"/>
        <dbReference type="EC" id="7.1.1.2"/>
    </reaction>
</comment>
<feature type="transmembrane region" description="Helical" evidence="17">
    <location>
        <begin position="147"/>
        <end position="169"/>
    </location>
</feature>
<keyword evidence="8 17" id="KW-0999">Mitochondrion inner membrane</keyword>
<evidence type="ECO:0000256" key="11">
    <source>
        <dbReference type="ARBA" id="ARBA00022989"/>
    </source>
</evidence>
<evidence type="ECO:0000256" key="17">
    <source>
        <dbReference type="RuleBase" id="RU003403"/>
    </source>
</evidence>
<keyword evidence="10 17" id="KW-0249">Electron transport</keyword>
<dbReference type="GO" id="GO:0005743">
    <property type="term" value="C:mitochondrial inner membrane"/>
    <property type="evidence" value="ECO:0007669"/>
    <property type="project" value="UniProtKB-SubCell"/>
</dbReference>
<evidence type="ECO:0000256" key="16">
    <source>
        <dbReference type="ARBA" id="ARBA00049551"/>
    </source>
</evidence>
<keyword evidence="6 17" id="KW-0679">Respiratory chain</keyword>
<keyword evidence="15 17" id="KW-0472">Membrane</keyword>
<dbReference type="PANTHER" id="PTHR46552">
    <property type="entry name" value="NADH-UBIQUINONE OXIDOREDUCTASE CHAIN 2"/>
    <property type="match status" value="1"/>
</dbReference>
<evidence type="ECO:0000256" key="2">
    <source>
        <dbReference type="ARBA" id="ARBA00007012"/>
    </source>
</evidence>
<keyword evidence="14 17" id="KW-0496">Mitochondrion</keyword>
<feature type="transmembrane region" description="Helical" evidence="17">
    <location>
        <begin position="239"/>
        <end position="264"/>
    </location>
</feature>
<dbReference type="EC" id="7.1.1.2" evidence="3 17"/>
<evidence type="ECO:0000256" key="7">
    <source>
        <dbReference type="ARBA" id="ARBA00022692"/>
    </source>
</evidence>
<feature type="domain" description="NADH:quinone oxidoreductase/Mrp antiporter transmembrane" evidence="18">
    <location>
        <begin position="21"/>
        <end position="287"/>
    </location>
</feature>
<dbReference type="InterPro" id="IPR001750">
    <property type="entry name" value="ND/Mrp_TM"/>
</dbReference>
<evidence type="ECO:0000256" key="12">
    <source>
        <dbReference type="ARBA" id="ARBA00023027"/>
    </source>
</evidence>
<dbReference type="Pfam" id="PF00361">
    <property type="entry name" value="Proton_antipo_M"/>
    <property type="match status" value="1"/>
</dbReference>
<evidence type="ECO:0000256" key="14">
    <source>
        <dbReference type="ARBA" id="ARBA00023128"/>
    </source>
</evidence>
<evidence type="ECO:0000259" key="18">
    <source>
        <dbReference type="Pfam" id="PF00361"/>
    </source>
</evidence>
<comment type="subcellular location">
    <subcellularLocation>
        <location evidence="1 17">Mitochondrion inner membrane</location>
        <topology evidence="1 17">Multi-pass membrane protein</topology>
    </subcellularLocation>
</comment>
<dbReference type="GO" id="GO:0008137">
    <property type="term" value="F:NADH dehydrogenase (ubiquinone) activity"/>
    <property type="evidence" value="ECO:0007669"/>
    <property type="project" value="UniProtKB-EC"/>
</dbReference>
<dbReference type="AlphaFoldDB" id="B2FDN1"/>
<dbReference type="InterPro" id="IPR003917">
    <property type="entry name" value="NADH_UbQ_OxRdtase_chain2"/>
</dbReference>
<feature type="transmembrane region" description="Helical" evidence="17">
    <location>
        <begin position="122"/>
        <end position="141"/>
    </location>
</feature>
<evidence type="ECO:0000256" key="4">
    <source>
        <dbReference type="ARBA" id="ARBA00021008"/>
    </source>
</evidence>
<feature type="transmembrane region" description="Helical" evidence="17">
    <location>
        <begin position="82"/>
        <end position="102"/>
    </location>
</feature>
<evidence type="ECO:0000256" key="15">
    <source>
        <dbReference type="ARBA" id="ARBA00023136"/>
    </source>
</evidence>
<dbReference type="GO" id="GO:0006120">
    <property type="term" value="P:mitochondrial electron transport, NADH to ubiquinone"/>
    <property type="evidence" value="ECO:0007669"/>
    <property type="project" value="InterPro"/>
</dbReference>
<keyword evidence="7 17" id="KW-0812">Transmembrane</keyword>